<organism evidence="2 3">
    <name type="scientific">Uabimicrobium amorphum</name>
    <dbReference type="NCBI Taxonomy" id="2596890"/>
    <lineage>
        <taxon>Bacteria</taxon>
        <taxon>Pseudomonadati</taxon>
        <taxon>Planctomycetota</taxon>
        <taxon>Candidatus Uabimicrobiia</taxon>
        <taxon>Candidatus Uabimicrobiales</taxon>
        <taxon>Candidatus Uabimicrobiaceae</taxon>
        <taxon>Candidatus Uabimicrobium</taxon>
    </lineage>
</organism>
<dbReference type="InterPro" id="IPR008984">
    <property type="entry name" value="SMAD_FHA_dom_sf"/>
</dbReference>
<dbReference type="PROSITE" id="PS50006">
    <property type="entry name" value="FHA_DOMAIN"/>
    <property type="match status" value="1"/>
</dbReference>
<evidence type="ECO:0000313" key="2">
    <source>
        <dbReference type="EMBL" id="BBM85461.1"/>
    </source>
</evidence>
<dbReference type="RefSeq" id="WP_151969563.1">
    <property type="nucleotide sequence ID" value="NZ_AP019860.1"/>
</dbReference>
<keyword evidence="3" id="KW-1185">Reference proteome</keyword>
<gene>
    <name evidence="2" type="ORF">UABAM_03828</name>
</gene>
<sequence>MAAYLKEIKSDASGKSYSVCSDKNYFLIGRKKENDLVIGVSEVSRFNCFIAVHPQSKDLYLFSTSRNRNILYNANVCDFSSKESIVASSLDALLSMQTGVPVSEVPTKNEKGDQLIDAENMENLGFFRVGGFKKIRDILPVLDELQQVEYFEHCIKEGAVKLKSESFIGIRTSSIEIVYQLMIE</sequence>
<proteinExistence type="predicted"/>
<feature type="domain" description="FHA" evidence="1">
    <location>
        <begin position="26"/>
        <end position="76"/>
    </location>
</feature>
<reference evidence="2 3" key="1">
    <citation type="submission" date="2019-08" db="EMBL/GenBank/DDBJ databases">
        <title>Complete genome sequence of Candidatus Uab amorphum.</title>
        <authorList>
            <person name="Shiratori T."/>
            <person name="Suzuki S."/>
            <person name="Kakizawa Y."/>
            <person name="Ishida K."/>
        </authorList>
    </citation>
    <scope>NUCLEOTIDE SEQUENCE [LARGE SCALE GENOMIC DNA]</scope>
    <source>
        <strain evidence="2 3">SRT547</strain>
    </source>
</reference>
<dbReference type="Gene3D" id="2.60.200.20">
    <property type="match status" value="1"/>
</dbReference>
<dbReference type="KEGG" id="uam:UABAM_03828"/>
<dbReference type="InterPro" id="IPR000253">
    <property type="entry name" value="FHA_dom"/>
</dbReference>
<accession>A0A5S9IPT9</accession>
<protein>
    <recommendedName>
        <fullName evidence="1">FHA domain-containing protein</fullName>
    </recommendedName>
</protein>
<dbReference type="EMBL" id="AP019860">
    <property type="protein sequence ID" value="BBM85461.1"/>
    <property type="molecule type" value="Genomic_DNA"/>
</dbReference>
<evidence type="ECO:0000313" key="3">
    <source>
        <dbReference type="Proteomes" id="UP000326354"/>
    </source>
</evidence>
<dbReference type="Proteomes" id="UP000326354">
    <property type="component" value="Chromosome"/>
</dbReference>
<dbReference type="SUPFAM" id="SSF49879">
    <property type="entry name" value="SMAD/FHA domain"/>
    <property type="match status" value="1"/>
</dbReference>
<evidence type="ECO:0000259" key="1">
    <source>
        <dbReference type="PROSITE" id="PS50006"/>
    </source>
</evidence>
<dbReference type="OrthoDB" id="9813903at2"/>
<dbReference type="AlphaFoldDB" id="A0A5S9IPT9"/>
<name>A0A5S9IPT9_UABAM</name>